<organism evidence="2 3">
    <name type="scientific">Streptodolium elevatio</name>
    <dbReference type="NCBI Taxonomy" id="3157996"/>
    <lineage>
        <taxon>Bacteria</taxon>
        <taxon>Bacillati</taxon>
        <taxon>Actinomycetota</taxon>
        <taxon>Actinomycetes</taxon>
        <taxon>Kitasatosporales</taxon>
        <taxon>Streptomycetaceae</taxon>
        <taxon>Streptodolium</taxon>
    </lineage>
</organism>
<proteinExistence type="predicted"/>
<dbReference type="EMBL" id="JBEZFP010000236">
    <property type="protein sequence ID" value="MEU8140087.1"/>
    <property type="molecule type" value="Genomic_DNA"/>
</dbReference>
<protein>
    <submittedName>
        <fullName evidence="2">DUF6223 family protein</fullName>
    </submittedName>
</protein>
<feature type="transmembrane region" description="Helical" evidence="1">
    <location>
        <begin position="39"/>
        <end position="59"/>
    </location>
</feature>
<keyword evidence="1" id="KW-0472">Membrane</keyword>
<evidence type="ECO:0000256" key="1">
    <source>
        <dbReference type="SAM" id="Phobius"/>
    </source>
</evidence>
<keyword evidence="1" id="KW-0812">Transmembrane</keyword>
<sequence>MACGSSALLVADRAGPAGAPVPGCQVPRAVTRPDTRNGLGGGIVALIVGVIAVVLGALARTRVRRVPA</sequence>
<comment type="caution">
    <text evidence="2">The sequence shown here is derived from an EMBL/GenBank/DDBJ whole genome shotgun (WGS) entry which is preliminary data.</text>
</comment>
<evidence type="ECO:0000313" key="3">
    <source>
        <dbReference type="Proteomes" id="UP001551482"/>
    </source>
</evidence>
<keyword evidence="3" id="KW-1185">Reference proteome</keyword>
<evidence type="ECO:0000313" key="2">
    <source>
        <dbReference type="EMBL" id="MEU8140087.1"/>
    </source>
</evidence>
<keyword evidence="1" id="KW-1133">Transmembrane helix</keyword>
<accession>A0ABV3DWF3</accession>
<gene>
    <name evidence="2" type="ORF">AB0C36_42200</name>
</gene>
<dbReference type="Pfam" id="PF19733">
    <property type="entry name" value="DUF6223"/>
    <property type="match status" value="1"/>
</dbReference>
<dbReference type="Proteomes" id="UP001551482">
    <property type="component" value="Unassembled WGS sequence"/>
</dbReference>
<dbReference type="RefSeq" id="WP_358364866.1">
    <property type="nucleotide sequence ID" value="NZ_JBEZFP010000236.1"/>
</dbReference>
<dbReference type="InterPro" id="IPR045770">
    <property type="entry name" value="DUF6223"/>
</dbReference>
<name>A0ABV3DWF3_9ACTN</name>
<reference evidence="2 3" key="1">
    <citation type="submission" date="2024-06" db="EMBL/GenBank/DDBJ databases">
        <title>The Natural Products Discovery Center: Release of the First 8490 Sequenced Strains for Exploring Actinobacteria Biosynthetic Diversity.</title>
        <authorList>
            <person name="Kalkreuter E."/>
            <person name="Kautsar S.A."/>
            <person name="Yang D."/>
            <person name="Bader C.D."/>
            <person name="Teijaro C.N."/>
            <person name="Fluegel L."/>
            <person name="Davis C.M."/>
            <person name="Simpson J.R."/>
            <person name="Lauterbach L."/>
            <person name="Steele A.D."/>
            <person name="Gui C."/>
            <person name="Meng S."/>
            <person name="Li G."/>
            <person name="Viehrig K."/>
            <person name="Ye F."/>
            <person name="Su P."/>
            <person name="Kiefer A.F."/>
            <person name="Nichols A."/>
            <person name="Cepeda A.J."/>
            <person name="Yan W."/>
            <person name="Fan B."/>
            <person name="Jiang Y."/>
            <person name="Adhikari A."/>
            <person name="Zheng C.-J."/>
            <person name="Schuster L."/>
            <person name="Cowan T.M."/>
            <person name="Smanski M.J."/>
            <person name="Chevrette M.G."/>
            <person name="De Carvalho L.P.S."/>
            <person name="Shen B."/>
        </authorList>
    </citation>
    <scope>NUCLEOTIDE SEQUENCE [LARGE SCALE GENOMIC DNA]</scope>
    <source>
        <strain evidence="2 3">NPDC048946</strain>
    </source>
</reference>